<comment type="similarity">
    <text evidence="1">Belongs to the cysteine dioxygenase family.</text>
</comment>
<dbReference type="CDD" id="cd10548">
    <property type="entry name" value="cupin_CDO"/>
    <property type="match status" value="1"/>
</dbReference>
<feature type="region of interest" description="Disordered" evidence="7">
    <location>
        <begin position="275"/>
        <end position="298"/>
    </location>
</feature>
<dbReference type="Gene3D" id="2.60.120.10">
    <property type="entry name" value="Jelly Rolls"/>
    <property type="match status" value="1"/>
</dbReference>
<evidence type="ECO:0000313" key="8">
    <source>
        <dbReference type="EMBL" id="QBI18311.1"/>
    </source>
</evidence>
<organism evidence="8 9">
    <name type="scientific">Egibacter rhizosphaerae</name>
    <dbReference type="NCBI Taxonomy" id="1670831"/>
    <lineage>
        <taxon>Bacteria</taxon>
        <taxon>Bacillati</taxon>
        <taxon>Actinomycetota</taxon>
        <taxon>Nitriliruptoria</taxon>
        <taxon>Egibacterales</taxon>
        <taxon>Egibacteraceae</taxon>
        <taxon>Egibacter</taxon>
    </lineage>
</organism>
<accession>A0A411YAT0</accession>
<keyword evidence="9" id="KW-1185">Reference proteome</keyword>
<name>A0A411YAT0_9ACTN</name>
<dbReference type="OrthoDB" id="4217976at2"/>
<keyword evidence="4" id="KW-0560">Oxidoreductase</keyword>
<dbReference type="InterPro" id="IPR010300">
    <property type="entry name" value="CDO_1"/>
</dbReference>
<evidence type="ECO:0000256" key="3">
    <source>
        <dbReference type="ARBA" id="ARBA00022964"/>
    </source>
</evidence>
<dbReference type="GO" id="GO:0016702">
    <property type="term" value="F:oxidoreductase activity, acting on single donors with incorporation of molecular oxygen, incorporation of two atoms of oxygen"/>
    <property type="evidence" value="ECO:0007669"/>
    <property type="project" value="InterPro"/>
</dbReference>
<evidence type="ECO:0000256" key="7">
    <source>
        <dbReference type="SAM" id="MobiDB-lite"/>
    </source>
</evidence>
<evidence type="ECO:0008006" key="10">
    <source>
        <dbReference type="Google" id="ProtNLM"/>
    </source>
</evidence>
<keyword evidence="3" id="KW-0223">Dioxygenase</keyword>
<dbReference type="GO" id="GO:0008198">
    <property type="term" value="F:ferrous iron binding"/>
    <property type="evidence" value="ECO:0007669"/>
    <property type="project" value="TreeGrafter"/>
</dbReference>
<keyword evidence="5 6" id="KW-0408">Iron</keyword>
<feature type="binding site" evidence="6">
    <location>
        <position position="187"/>
    </location>
    <ligand>
        <name>Fe cation</name>
        <dbReference type="ChEBI" id="CHEBI:24875"/>
        <note>catalytic</note>
    </ligand>
</feature>
<dbReference type="PANTHER" id="PTHR12918:SF1">
    <property type="entry name" value="CYSTEINE DIOXYGENASE TYPE 1"/>
    <property type="match status" value="1"/>
</dbReference>
<dbReference type="PANTHER" id="PTHR12918">
    <property type="entry name" value="CYSTEINE DIOXYGENASE"/>
    <property type="match status" value="1"/>
</dbReference>
<protein>
    <recommendedName>
        <fullName evidence="10">Cysteine dioxygenase</fullName>
    </recommendedName>
</protein>
<feature type="compositionally biased region" description="Low complexity" evidence="7">
    <location>
        <begin position="280"/>
        <end position="291"/>
    </location>
</feature>
<evidence type="ECO:0000256" key="1">
    <source>
        <dbReference type="ARBA" id="ARBA00006622"/>
    </source>
</evidence>
<dbReference type="EMBL" id="CP036402">
    <property type="protein sequence ID" value="QBI18311.1"/>
    <property type="molecule type" value="Genomic_DNA"/>
</dbReference>
<dbReference type="InterPro" id="IPR011051">
    <property type="entry name" value="RmlC_Cupin_sf"/>
</dbReference>
<dbReference type="KEGG" id="erz:ER308_01135"/>
<feature type="binding site" evidence="6">
    <location>
        <position position="237"/>
    </location>
    <ligand>
        <name>Fe cation</name>
        <dbReference type="ChEBI" id="CHEBI:24875"/>
        <note>catalytic</note>
    </ligand>
</feature>
<proteinExistence type="inferred from homology"/>
<dbReference type="AlphaFoldDB" id="A0A411YAT0"/>
<evidence type="ECO:0000256" key="5">
    <source>
        <dbReference type="ARBA" id="ARBA00023004"/>
    </source>
</evidence>
<evidence type="ECO:0000313" key="9">
    <source>
        <dbReference type="Proteomes" id="UP000291469"/>
    </source>
</evidence>
<keyword evidence="2 6" id="KW-0479">Metal-binding</keyword>
<dbReference type="Proteomes" id="UP000291469">
    <property type="component" value="Chromosome"/>
</dbReference>
<dbReference type="Pfam" id="PF05995">
    <property type="entry name" value="CDO_I"/>
    <property type="match status" value="1"/>
</dbReference>
<reference evidence="8 9" key="1">
    <citation type="submission" date="2019-01" db="EMBL/GenBank/DDBJ databases">
        <title>Egibacter rhizosphaerae EGI 80759T.</title>
        <authorList>
            <person name="Chen D.-D."/>
            <person name="Tian Y."/>
            <person name="Jiao J.-Y."/>
            <person name="Zhang X.-T."/>
            <person name="Zhang Y.-G."/>
            <person name="Zhang Y."/>
            <person name="Xiao M."/>
            <person name="Shu W.-S."/>
            <person name="Li W.-J."/>
        </authorList>
    </citation>
    <scope>NUCLEOTIDE SEQUENCE [LARGE SCALE GENOMIC DNA]</scope>
    <source>
        <strain evidence="8 9">EGI 80759</strain>
    </source>
</reference>
<dbReference type="InterPro" id="IPR014710">
    <property type="entry name" value="RmlC-like_jellyroll"/>
</dbReference>
<sequence length="298" mass="32630">MAARWSLLMAIRECPLACTRASSRRYHQRIGLARSAAAGRDRTDTGSSPVRQRTRVGAQVAGEARGGRVRVYGRRASTVAGPVVLVARSLGPPRVGGGLTVSTITHIEIRDPYLIDHPAVQELPEGPLDRDSLGRLARELAADPRVWRPYVRHDPSGRWFARLLWRPELEVYVLGWAPGQETTIHDHGETAGVFCVAEGRLHEDHTRRAGRVPTGDRLLARTLGPGDVATFGPEYLHNLGNREQGPATSIHAYSPPLSVMRFYDDVDGTLGPVSEWRIEPPTADPALATATSGQRDTR</sequence>
<dbReference type="SUPFAM" id="SSF51182">
    <property type="entry name" value="RmlC-like cupins"/>
    <property type="match status" value="1"/>
</dbReference>
<gene>
    <name evidence="8" type="ORF">ER308_01135</name>
</gene>
<evidence type="ECO:0000256" key="4">
    <source>
        <dbReference type="ARBA" id="ARBA00023002"/>
    </source>
</evidence>
<evidence type="ECO:0000256" key="6">
    <source>
        <dbReference type="PIRSR" id="PIRSR610300-51"/>
    </source>
</evidence>
<evidence type="ECO:0000256" key="2">
    <source>
        <dbReference type="ARBA" id="ARBA00022723"/>
    </source>
</evidence>
<feature type="binding site" evidence="6">
    <location>
        <position position="185"/>
    </location>
    <ligand>
        <name>Fe cation</name>
        <dbReference type="ChEBI" id="CHEBI:24875"/>
        <note>catalytic</note>
    </ligand>
</feature>